<comment type="similarity">
    <text evidence="2">Belongs to the NAD(P)-dependent epimerase/dehydratase family.</text>
</comment>
<gene>
    <name evidence="7" type="ORF">S01H1_48572</name>
</gene>
<evidence type="ECO:0000259" key="6">
    <source>
        <dbReference type="Pfam" id="PF01370"/>
    </source>
</evidence>
<protein>
    <recommendedName>
        <fullName evidence="6">NAD-dependent epimerase/dehydratase domain-containing protein</fullName>
    </recommendedName>
</protein>
<name>X0WUJ5_9ZZZZ</name>
<reference evidence="7" key="1">
    <citation type="journal article" date="2014" name="Front. Microbiol.">
        <title>High frequency of phylogenetically diverse reductive dehalogenase-homologous genes in deep subseafloor sedimentary metagenomes.</title>
        <authorList>
            <person name="Kawai M."/>
            <person name="Futagami T."/>
            <person name="Toyoda A."/>
            <person name="Takaki Y."/>
            <person name="Nishi S."/>
            <person name="Hori S."/>
            <person name="Arai W."/>
            <person name="Tsubouchi T."/>
            <person name="Morono Y."/>
            <person name="Uchiyama I."/>
            <person name="Ito T."/>
            <person name="Fujiyama A."/>
            <person name="Inagaki F."/>
            <person name="Takami H."/>
        </authorList>
    </citation>
    <scope>NUCLEOTIDE SEQUENCE</scope>
    <source>
        <strain evidence="7">Expedition CK06-06</strain>
    </source>
</reference>
<evidence type="ECO:0000256" key="3">
    <source>
        <dbReference type="ARBA" id="ARBA00023027"/>
    </source>
</evidence>
<dbReference type="InterPro" id="IPR036291">
    <property type="entry name" value="NAD(P)-bd_dom_sf"/>
</dbReference>
<dbReference type="Gene3D" id="3.90.25.10">
    <property type="entry name" value="UDP-galactose 4-epimerase, domain 1"/>
    <property type="match status" value="1"/>
</dbReference>
<organism evidence="7">
    <name type="scientific">marine sediment metagenome</name>
    <dbReference type="NCBI Taxonomy" id="412755"/>
    <lineage>
        <taxon>unclassified sequences</taxon>
        <taxon>metagenomes</taxon>
        <taxon>ecological metagenomes</taxon>
    </lineage>
</organism>
<dbReference type="GO" id="GO:0003978">
    <property type="term" value="F:UDP-glucose 4-epimerase activity"/>
    <property type="evidence" value="ECO:0007669"/>
    <property type="project" value="InterPro"/>
</dbReference>
<dbReference type="Gene3D" id="3.40.50.720">
    <property type="entry name" value="NAD(P)-binding Rossmann-like Domain"/>
    <property type="match status" value="1"/>
</dbReference>
<sequence length="242" mass="26988">MKILVAGGAGYIGSHTTKELIKEGFEVVVFDNFSTGKKELLVGGEFFEGDLMHKESIKKALGSKNIEAVLHFASLIQVGESYADPRKYYTHNLITSLNLLDVMLEAGVKYFVFSSSAAVYGEPLQNPIPESHPLNPFNPYGQTKFFVEKIIQDYERAYGLKFISLRYFNAAGADPEGDLGELHDPETHLIPNILLFLLGKKKKFEIFGKDFPTKDGTAVRDYIHVTDLAKAHVLSLKKLLKS</sequence>
<comment type="cofactor">
    <cofactor evidence="1">
        <name>NAD(+)</name>
        <dbReference type="ChEBI" id="CHEBI:57540"/>
    </cofactor>
</comment>
<evidence type="ECO:0000256" key="5">
    <source>
        <dbReference type="ARBA" id="ARBA00023277"/>
    </source>
</evidence>
<evidence type="ECO:0000256" key="2">
    <source>
        <dbReference type="ARBA" id="ARBA00007637"/>
    </source>
</evidence>
<dbReference type="InterPro" id="IPR001509">
    <property type="entry name" value="Epimerase_deHydtase"/>
</dbReference>
<evidence type="ECO:0000256" key="4">
    <source>
        <dbReference type="ARBA" id="ARBA00023235"/>
    </source>
</evidence>
<accession>X0WUJ5</accession>
<feature type="domain" description="NAD-dependent epimerase/dehydratase" evidence="6">
    <location>
        <begin position="3"/>
        <end position="238"/>
    </location>
</feature>
<dbReference type="GO" id="GO:0033499">
    <property type="term" value="P:galactose catabolic process via UDP-galactose, Leloir pathway"/>
    <property type="evidence" value="ECO:0007669"/>
    <property type="project" value="TreeGrafter"/>
</dbReference>
<evidence type="ECO:0000256" key="1">
    <source>
        <dbReference type="ARBA" id="ARBA00001911"/>
    </source>
</evidence>
<proteinExistence type="inferred from homology"/>
<dbReference type="EMBL" id="BARS01031195">
    <property type="protein sequence ID" value="GAG28148.1"/>
    <property type="molecule type" value="Genomic_DNA"/>
</dbReference>
<keyword evidence="5" id="KW-0119">Carbohydrate metabolism</keyword>
<dbReference type="InterPro" id="IPR005886">
    <property type="entry name" value="UDP_G4E"/>
</dbReference>
<dbReference type="AlphaFoldDB" id="X0WUJ5"/>
<evidence type="ECO:0000313" key="7">
    <source>
        <dbReference type="EMBL" id="GAG28148.1"/>
    </source>
</evidence>
<dbReference type="PANTHER" id="PTHR43725:SF53">
    <property type="entry name" value="UDP-ARABINOSE 4-EPIMERASE 1"/>
    <property type="match status" value="1"/>
</dbReference>
<dbReference type="NCBIfam" id="TIGR01179">
    <property type="entry name" value="galE"/>
    <property type="match status" value="1"/>
</dbReference>
<keyword evidence="3" id="KW-0520">NAD</keyword>
<dbReference type="PANTHER" id="PTHR43725">
    <property type="entry name" value="UDP-GLUCOSE 4-EPIMERASE"/>
    <property type="match status" value="1"/>
</dbReference>
<comment type="caution">
    <text evidence="7">The sequence shown here is derived from an EMBL/GenBank/DDBJ whole genome shotgun (WGS) entry which is preliminary data.</text>
</comment>
<feature type="non-terminal residue" evidence="7">
    <location>
        <position position="242"/>
    </location>
</feature>
<keyword evidence="4" id="KW-0413">Isomerase</keyword>
<dbReference type="Pfam" id="PF01370">
    <property type="entry name" value="Epimerase"/>
    <property type="match status" value="1"/>
</dbReference>
<dbReference type="SUPFAM" id="SSF51735">
    <property type="entry name" value="NAD(P)-binding Rossmann-fold domains"/>
    <property type="match status" value="1"/>
</dbReference>